<feature type="compositionally biased region" description="Basic and acidic residues" evidence="14">
    <location>
        <begin position="410"/>
        <end position="420"/>
    </location>
</feature>
<proteinExistence type="inferred from homology"/>
<keyword evidence="3" id="KW-0963">Cytoplasm</keyword>
<dbReference type="Pfam" id="PF01501">
    <property type="entry name" value="Glyco_transf_8"/>
    <property type="match status" value="1"/>
</dbReference>
<name>A0A8H3VI66_VENIN</name>
<evidence type="ECO:0000256" key="1">
    <source>
        <dbReference type="ARBA" id="ARBA00001936"/>
    </source>
</evidence>
<evidence type="ECO:0000256" key="10">
    <source>
        <dbReference type="ARBA" id="ARBA00038934"/>
    </source>
</evidence>
<dbReference type="PANTHER" id="PTHR11183">
    <property type="entry name" value="GLYCOGENIN SUBFAMILY MEMBER"/>
    <property type="match status" value="1"/>
</dbReference>
<feature type="region of interest" description="Disordered" evidence="14">
    <location>
        <begin position="528"/>
        <end position="556"/>
    </location>
</feature>
<reference evidence="15 16" key="1">
    <citation type="submission" date="2019-07" db="EMBL/GenBank/DDBJ databases">
        <title>Venturia inaequalis Genome Resource.</title>
        <authorList>
            <person name="Lichtner F.J."/>
        </authorList>
    </citation>
    <scope>NUCLEOTIDE SEQUENCE [LARGE SCALE GENOMIC DNA]</scope>
    <source>
        <strain evidence="15 16">DMI_063113</strain>
    </source>
</reference>
<keyword evidence="5" id="KW-0479">Metal-binding</keyword>
<dbReference type="GO" id="GO:0008466">
    <property type="term" value="F:glycogenin glucosyltransferase activity"/>
    <property type="evidence" value="ECO:0007669"/>
    <property type="project" value="UniProtKB-EC"/>
</dbReference>
<comment type="cofactor">
    <cofactor evidence="1">
        <name>Mn(2+)</name>
        <dbReference type="ChEBI" id="CHEBI:29035"/>
    </cofactor>
</comment>
<evidence type="ECO:0000256" key="13">
    <source>
        <dbReference type="ARBA" id="ARBA00057883"/>
    </source>
</evidence>
<dbReference type="Proteomes" id="UP000490939">
    <property type="component" value="Unassembled WGS sequence"/>
</dbReference>
<dbReference type="EMBL" id="WNWR01000205">
    <property type="protein sequence ID" value="KAE9988861.1"/>
    <property type="molecule type" value="Genomic_DNA"/>
</dbReference>
<evidence type="ECO:0000313" key="15">
    <source>
        <dbReference type="EMBL" id="KAE9988861.1"/>
    </source>
</evidence>
<gene>
    <name evidence="15" type="ORF">EG327_003187</name>
</gene>
<keyword evidence="16" id="KW-1185">Reference proteome</keyword>
<dbReference type="EC" id="2.4.1.186" evidence="10"/>
<dbReference type="FunFam" id="3.90.550.10:FF:000092">
    <property type="entry name" value="Glycogenin 2"/>
    <property type="match status" value="1"/>
</dbReference>
<dbReference type="InterPro" id="IPR029044">
    <property type="entry name" value="Nucleotide-diphossugar_trans"/>
</dbReference>
<comment type="subcellular location">
    <subcellularLocation>
        <location evidence="2">Cytoplasm</location>
    </subcellularLocation>
</comment>
<comment type="similarity">
    <text evidence="9">Belongs to the glycosyltransferase 8 family. Glycogenin subfamily.</text>
</comment>
<evidence type="ECO:0000256" key="8">
    <source>
        <dbReference type="ARBA" id="ARBA00023211"/>
    </source>
</evidence>
<comment type="catalytic activity">
    <reaction evidence="12">
        <text>L-tyrosyl-[glycogenin] + UDP-alpha-D-glucose = alpha-D-glucosyl-L-tyrosyl-[glycogenin] + UDP + H(+)</text>
        <dbReference type="Rhea" id="RHEA:23360"/>
        <dbReference type="Rhea" id="RHEA-COMP:14604"/>
        <dbReference type="Rhea" id="RHEA-COMP:14605"/>
        <dbReference type="ChEBI" id="CHEBI:15378"/>
        <dbReference type="ChEBI" id="CHEBI:46858"/>
        <dbReference type="ChEBI" id="CHEBI:58223"/>
        <dbReference type="ChEBI" id="CHEBI:58885"/>
        <dbReference type="ChEBI" id="CHEBI:140573"/>
        <dbReference type="EC" id="2.4.1.186"/>
    </reaction>
</comment>
<evidence type="ECO:0000256" key="3">
    <source>
        <dbReference type="ARBA" id="ARBA00022490"/>
    </source>
</evidence>
<evidence type="ECO:0000256" key="5">
    <source>
        <dbReference type="ARBA" id="ARBA00022723"/>
    </source>
</evidence>
<dbReference type="GO" id="GO:0005737">
    <property type="term" value="C:cytoplasm"/>
    <property type="evidence" value="ECO:0007669"/>
    <property type="project" value="UniProtKB-SubCell"/>
</dbReference>
<dbReference type="AlphaFoldDB" id="A0A8H3VI66"/>
<feature type="region of interest" description="Disordered" evidence="14">
    <location>
        <begin position="725"/>
        <end position="834"/>
    </location>
</feature>
<dbReference type="GO" id="GO:0046872">
    <property type="term" value="F:metal ion binding"/>
    <property type="evidence" value="ECO:0007669"/>
    <property type="project" value="UniProtKB-KW"/>
</dbReference>
<dbReference type="InterPro" id="IPR002495">
    <property type="entry name" value="Glyco_trans_8"/>
</dbReference>
<evidence type="ECO:0000313" key="16">
    <source>
        <dbReference type="Proteomes" id="UP000490939"/>
    </source>
</evidence>
<evidence type="ECO:0000256" key="4">
    <source>
        <dbReference type="ARBA" id="ARBA00022679"/>
    </source>
</evidence>
<keyword evidence="4" id="KW-0808">Transferase</keyword>
<comment type="caution">
    <text evidence="15">The sequence shown here is derived from an EMBL/GenBank/DDBJ whole genome shotgun (WGS) entry which is preliminary data.</text>
</comment>
<evidence type="ECO:0000256" key="6">
    <source>
        <dbReference type="ARBA" id="ARBA00023056"/>
    </source>
</evidence>
<comment type="function">
    <text evidence="13">Self-glucosylating initiator of glycogen synthesis. It catalyzes the formation of a short alpha (1,4)-glucosyl chain covalently attached via a glucose 1-O-tyrosyl linkage to internal tyrosine residues and these chains act as primers for the elongation reaction catalyzed by glycogen synthase.</text>
</comment>
<feature type="compositionally biased region" description="Pro residues" evidence="14">
    <location>
        <begin position="391"/>
        <end position="402"/>
    </location>
</feature>
<evidence type="ECO:0000256" key="7">
    <source>
        <dbReference type="ARBA" id="ARBA00023180"/>
    </source>
</evidence>
<evidence type="ECO:0000256" key="14">
    <source>
        <dbReference type="SAM" id="MobiDB-lite"/>
    </source>
</evidence>
<keyword evidence="7" id="KW-0325">Glycoprotein</keyword>
<organism evidence="15 16">
    <name type="scientific">Venturia inaequalis</name>
    <name type="common">Apple scab fungus</name>
    <dbReference type="NCBI Taxonomy" id="5025"/>
    <lineage>
        <taxon>Eukaryota</taxon>
        <taxon>Fungi</taxon>
        <taxon>Dikarya</taxon>
        <taxon>Ascomycota</taxon>
        <taxon>Pezizomycotina</taxon>
        <taxon>Dothideomycetes</taxon>
        <taxon>Pleosporomycetidae</taxon>
        <taxon>Venturiales</taxon>
        <taxon>Venturiaceae</taxon>
        <taxon>Venturia</taxon>
    </lineage>
</organism>
<protein>
    <recommendedName>
        <fullName evidence="10">glycogenin glucosyltransferase</fullName>
        <ecNumber evidence="10">2.4.1.186</ecNumber>
    </recommendedName>
</protein>
<keyword evidence="8" id="KW-0464">Manganese</keyword>
<dbReference type="Gene3D" id="3.90.550.10">
    <property type="entry name" value="Spore Coat Polysaccharide Biosynthesis Protein SpsA, Chain A"/>
    <property type="match status" value="1"/>
</dbReference>
<keyword evidence="6" id="KW-0320">Glycogen biosynthesis</keyword>
<evidence type="ECO:0000256" key="2">
    <source>
        <dbReference type="ARBA" id="ARBA00004496"/>
    </source>
</evidence>
<sequence>MASSGEDVYCTLVMNDAYLPGAAVLAHSLRDGGTKKKIVALITTETLSAEAVTELKALFDVVIPVPRMVNPNPANLFLMNRGDLLYTFTKIALWRQTQFRRIVYIDSDVVALRAPDELFDIEAPFAAAPDIGWPDAFNSGVMLISPSMADYWALHTLASAGDSFDGADQGLLNQYYEHKDWHRLSFTYNCTPNAEYQWEPAYRHHKGNIKMVHFIGKDKPWVKGRFAKGGSGVYSELLGRWWAVYDRHLRAPPPQYQQGKPYVPPSATIQKHVFGESTDIYHGYALEERIAPPPAYDIAPAMAPHSVPDVPPPSQLHIPTITVEKPFTEPTPEVEAIDHGKVEPTPATEQRRFSPPHMEWDATQSAPPAKSRPEAANFPTSQYDFSDDPNPYQPPQSYPAPPKDMWYEVPSDKPKPEARPKPIFPWEQREERRPTRVFAEDSPPPPLPIITEPEVTTHPPIPPIEESAPFSPQVNAWDNVASIERYVRAVMGVQAGRANPPKLAEQILSPSGRRESLILTDFPTIDDRPSLPVTPAPIRRPSFWGEERDGEGDLPGAEGVPDQAEWVCPSCGFFASTPVAFYRAHQPSPLILASSPTAVEPSSSPLHDHGLLPQHLRPHRRVPSDVSALSATSTLIAPLSTATAGPKDASATGPTMPAALMELREEEEVAEADEDAILENPSHQLEELRRSSLIEVEHLKMPEAMQRKLANRDMPTHAAPIPADHLATKAKSPTSPTAQSYVFGTDGIDGTNSPRGNRGLEAVPEETPGSSMDYVHQLQEEYQPQDLERDPLSPGSAFGAVQSDTTFNQFSDDEHASTGGVPLFSEPEFGREEM</sequence>
<feature type="compositionally biased region" description="Polar residues" evidence="14">
    <location>
        <begin position="731"/>
        <end position="742"/>
    </location>
</feature>
<evidence type="ECO:0000256" key="12">
    <source>
        <dbReference type="ARBA" id="ARBA00052293"/>
    </source>
</evidence>
<comment type="catalytic activity">
    <reaction evidence="11">
        <text>[1,4-alpha-D-glucosyl](n)-L-tyrosyl-[glycogenin] + UDP-alpha-D-glucose = [1,4-alpha-D-glucosyl](n+1)-L-tyrosyl-[glycogenin] + UDP + H(+)</text>
        <dbReference type="Rhea" id="RHEA:56560"/>
        <dbReference type="Rhea" id="RHEA-COMP:14606"/>
        <dbReference type="Rhea" id="RHEA-COMP:14607"/>
        <dbReference type="ChEBI" id="CHEBI:15378"/>
        <dbReference type="ChEBI" id="CHEBI:58223"/>
        <dbReference type="ChEBI" id="CHEBI:58885"/>
        <dbReference type="ChEBI" id="CHEBI:140574"/>
        <dbReference type="EC" id="2.4.1.186"/>
    </reaction>
</comment>
<evidence type="ECO:0000256" key="9">
    <source>
        <dbReference type="ARBA" id="ARBA00038162"/>
    </source>
</evidence>
<dbReference type="CDD" id="cd02537">
    <property type="entry name" value="GT8_Glycogenin"/>
    <property type="match status" value="1"/>
</dbReference>
<feature type="region of interest" description="Disordered" evidence="14">
    <location>
        <begin position="330"/>
        <end position="471"/>
    </location>
</feature>
<dbReference type="GO" id="GO:0005978">
    <property type="term" value="P:glycogen biosynthetic process"/>
    <property type="evidence" value="ECO:0007669"/>
    <property type="project" value="UniProtKB-KW"/>
</dbReference>
<dbReference type="InterPro" id="IPR050587">
    <property type="entry name" value="GNT1/Glycosyltrans_8"/>
</dbReference>
<evidence type="ECO:0000256" key="11">
    <source>
        <dbReference type="ARBA" id="ARBA00050886"/>
    </source>
</evidence>
<accession>A0A8H3VI66</accession>
<dbReference type="SUPFAM" id="SSF53448">
    <property type="entry name" value="Nucleotide-diphospho-sugar transferases"/>
    <property type="match status" value="1"/>
</dbReference>